<evidence type="ECO:0000256" key="3">
    <source>
        <dbReference type="HAMAP-Rule" id="MF_01875"/>
    </source>
</evidence>
<sequence>MRAVWRGSVTFGLVTFPVRLFSATREHGFRFRQVHRADGGRIRHRRVCEVCAEEVALVDVVKGYELADGRLVLFEPEDFEGLPVVSGRTIEVVQFAQADQVDPILLDRSFYLEPERSAVRSYCLLRDALERAWRVAVVRVAIRRRESLAVVRPRGRVLVLQTLLWPDEVREPDFGFLGDAVVESGLPEVRVATSLVNSMTAEFDPGVFSDGYRDALAGLIEAKAAGAEIPVSRAPEETGGGLDLMTALRRSLDRVRSSRSPREE</sequence>
<dbReference type="Proteomes" id="UP000547510">
    <property type="component" value="Unassembled WGS sequence"/>
</dbReference>
<dbReference type="InterPro" id="IPR009187">
    <property type="entry name" value="Prok_Ku"/>
</dbReference>
<evidence type="ECO:0000259" key="4">
    <source>
        <dbReference type="SMART" id="SM00559"/>
    </source>
</evidence>
<evidence type="ECO:0000256" key="2">
    <source>
        <dbReference type="ARBA" id="ARBA00023172"/>
    </source>
</evidence>
<dbReference type="NCBIfam" id="TIGR02772">
    <property type="entry name" value="Ku_bact"/>
    <property type="match status" value="1"/>
</dbReference>
<dbReference type="SUPFAM" id="SSF100939">
    <property type="entry name" value="SPOC domain-like"/>
    <property type="match status" value="1"/>
</dbReference>
<keyword evidence="6" id="KW-1185">Reference proteome</keyword>
<dbReference type="InterPro" id="IPR016194">
    <property type="entry name" value="SPOC-like_C_dom_sf"/>
</dbReference>
<evidence type="ECO:0000313" key="6">
    <source>
        <dbReference type="Proteomes" id="UP000547510"/>
    </source>
</evidence>
<accession>A0A841C4I8</accession>
<dbReference type="HAMAP" id="MF_01875">
    <property type="entry name" value="Prokaryotic_Ku"/>
    <property type="match status" value="1"/>
</dbReference>
<comment type="function">
    <text evidence="3">With LigD forms a non-homologous end joining (NHEJ) DNA repair enzyme, which repairs dsDNA breaks with reduced fidelity. Binds linear dsDNA with 5'- and 3'- overhangs but not closed circular dsDNA nor ssDNA. Recruits and stimulates the ligase activity of LigD.</text>
</comment>
<proteinExistence type="inferred from homology"/>
<dbReference type="RefSeq" id="WP_184687048.1">
    <property type="nucleotide sequence ID" value="NZ_JACHJN010000001.1"/>
</dbReference>
<reference evidence="5 6" key="1">
    <citation type="submission" date="2020-08" db="EMBL/GenBank/DDBJ databases">
        <title>Genomic Encyclopedia of Type Strains, Phase III (KMG-III): the genomes of soil and plant-associated and newly described type strains.</title>
        <authorList>
            <person name="Whitman W."/>
        </authorList>
    </citation>
    <scope>NUCLEOTIDE SEQUENCE [LARGE SCALE GENOMIC DNA]</scope>
    <source>
        <strain evidence="5 6">CECT 8640</strain>
    </source>
</reference>
<comment type="subunit">
    <text evidence="3">Homodimer. Interacts with LigD.</text>
</comment>
<organism evidence="5 6">
    <name type="scientific">Saccharothrix tamanrassetensis</name>
    <dbReference type="NCBI Taxonomy" id="1051531"/>
    <lineage>
        <taxon>Bacteria</taxon>
        <taxon>Bacillati</taxon>
        <taxon>Actinomycetota</taxon>
        <taxon>Actinomycetes</taxon>
        <taxon>Pseudonocardiales</taxon>
        <taxon>Pseudonocardiaceae</taxon>
        <taxon>Saccharothrix</taxon>
    </lineage>
</organism>
<dbReference type="SMART" id="SM00559">
    <property type="entry name" value="Ku78"/>
    <property type="match status" value="1"/>
</dbReference>
<evidence type="ECO:0000256" key="1">
    <source>
        <dbReference type="ARBA" id="ARBA00023125"/>
    </source>
</evidence>
<dbReference type="InterPro" id="IPR006164">
    <property type="entry name" value="DNA_bd_Ku70/Ku80"/>
</dbReference>
<keyword evidence="3" id="KW-0227">DNA damage</keyword>
<comment type="similarity">
    <text evidence="3">Belongs to the prokaryotic Ku family.</text>
</comment>
<dbReference type="Pfam" id="PF02735">
    <property type="entry name" value="Ku"/>
    <property type="match status" value="1"/>
</dbReference>
<dbReference type="PANTHER" id="PTHR41251">
    <property type="entry name" value="NON-HOMOLOGOUS END JOINING PROTEIN KU"/>
    <property type="match status" value="1"/>
</dbReference>
<keyword evidence="3" id="KW-0234">DNA repair</keyword>
<keyword evidence="1 3" id="KW-0238">DNA-binding</keyword>
<dbReference type="Gene3D" id="2.40.290.10">
    <property type="match status" value="1"/>
</dbReference>
<gene>
    <name evidence="3" type="primary">ku</name>
    <name evidence="5" type="ORF">FHS29_000022</name>
</gene>
<dbReference type="GO" id="GO:0006310">
    <property type="term" value="P:DNA recombination"/>
    <property type="evidence" value="ECO:0007669"/>
    <property type="project" value="UniProtKB-KW"/>
</dbReference>
<dbReference type="CDD" id="cd00789">
    <property type="entry name" value="KU_like"/>
    <property type="match status" value="1"/>
</dbReference>
<protein>
    <recommendedName>
        <fullName evidence="3">Non-homologous end joining protein Ku</fullName>
    </recommendedName>
</protein>
<feature type="domain" description="Ku" evidence="4">
    <location>
        <begin position="52"/>
        <end position="180"/>
    </location>
</feature>
<dbReference type="PIRSF" id="PIRSF006493">
    <property type="entry name" value="Prok_Ku"/>
    <property type="match status" value="1"/>
</dbReference>
<dbReference type="AlphaFoldDB" id="A0A841C4I8"/>
<dbReference type="GO" id="GO:0006303">
    <property type="term" value="P:double-strand break repair via nonhomologous end joining"/>
    <property type="evidence" value="ECO:0007669"/>
    <property type="project" value="UniProtKB-UniRule"/>
</dbReference>
<dbReference type="EMBL" id="JACHJN010000001">
    <property type="protein sequence ID" value="MBB5953452.1"/>
    <property type="molecule type" value="Genomic_DNA"/>
</dbReference>
<evidence type="ECO:0000313" key="5">
    <source>
        <dbReference type="EMBL" id="MBB5953452.1"/>
    </source>
</evidence>
<name>A0A841C4I8_9PSEU</name>
<comment type="caution">
    <text evidence="5">The sequence shown here is derived from an EMBL/GenBank/DDBJ whole genome shotgun (WGS) entry which is preliminary data.</text>
</comment>
<keyword evidence="2 3" id="KW-0233">DNA recombination</keyword>
<dbReference type="PANTHER" id="PTHR41251:SF1">
    <property type="entry name" value="NON-HOMOLOGOUS END JOINING PROTEIN KU"/>
    <property type="match status" value="1"/>
</dbReference>
<dbReference type="GO" id="GO:0003690">
    <property type="term" value="F:double-stranded DNA binding"/>
    <property type="evidence" value="ECO:0007669"/>
    <property type="project" value="UniProtKB-UniRule"/>
</dbReference>